<gene>
    <name evidence="1" type="ORF">A2982_03160</name>
</gene>
<evidence type="ECO:0000313" key="1">
    <source>
        <dbReference type="EMBL" id="OGC51158.1"/>
    </source>
</evidence>
<proteinExistence type="predicted"/>
<dbReference type="AlphaFoldDB" id="A0A1F4V1V4"/>
<dbReference type="STRING" id="1802624.A2982_03160"/>
<evidence type="ECO:0000313" key="2">
    <source>
        <dbReference type="Proteomes" id="UP000178771"/>
    </source>
</evidence>
<accession>A0A1F4V1V4</accession>
<dbReference type="EMBL" id="MEVH01000030">
    <property type="protein sequence ID" value="OGC51158.1"/>
    <property type="molecule type" value="Genomic_DNA"/>
</dbReference>
<dbReference type="Proteomes" id="UP000178771">
    <property type="component" value="Unassembled WGS sequence"/>
</dbReference>
<protein>
    <submittedName>
        <fullName evidence="1">Uncharacterized protein</fullName>
    </submittedName>
</protein>
<sequence>MDVYFLCEPSLSKNNHDVYKKEVSLMKSLGHIVTLDLSVEAILSRKVLGQAGRNKDHLRIAENRIKTSDLVVVDASCPSIRLADQISFAIENKIPVLVVYSSDLQKKIFPLFLGGKSGTLLIKRYTTESLDKTLIDGLKEMSRFIKNRFNIVLSGHLSGYLDWISKEKKLSRGTYLRGLLEEKMLKDKEYKNFVRTR</sequence>
<comment type="caution">
    <text evidence="1">The sequence shown here is derived from an EMBL/GenBank/DDBJ whole genome shotgun (WGS) entry which is preliminary data.</text>
</comment>
<organism evidence="1 2">
    <name type="scientific">candidate division WWE3 bacterium RIFCSPLOWO2_01_FULL_39_13</name>
    <dbReference type="NCBI Taxonomy" id="1802624"/>
    <lineage>
        <taxon>Bacteria</taxon>
        <taxon>Katanobacteria</taxon>
    </lineage>
</organism>
<name>A0A1F4V1V4_UNCKA</name>
<dbReference type="Gene3D" id="3.40.50.450">
    <property type="match status" value="1"/>
</dbReference>
<reference evidence="1 2" key="1">
    <citation type="journal article" date="2016" name="Nat. Commun.">
        <title>Thousands of microbial genomes shed light on interconnected biogeochemical processes in an aquifer system.</title>
        <authorList>
            <person name="Anantharaman K."/>
            <person name="Brown C.T."/>
            <person name="Hug L.A."/>
            <person name="Sharon I."/>
            <person name="Castelle C.J."/>
            <person name="Probst A.J."/>
            <person name="Thomas B.C."/>
            <person name="Singh A."/>
            <person name="Wilkins M.J."/>
            <person name="Karaoz U."/>
            <person name="Brodie E.L."/>
            <person name="Williams K.H."/>
            <person name="Hubbard S.S."/>
            <person name="Banfield J.F."/>
        </authorList>
    </citation>
    <scope>NUCLEOTIDE SEQUENCE [LARGE SCALE GENOMIC DNA]</scope>
</reference>